<proteinExistence type="predicted"/>
<dbReference type="AlphaFoldDB" id="A0A839GJX7"/>
<organism evidence="1 2">
    <name type="scientific">Rufibacter quisquiliarum</name>
    <dbReference type="NCBI Taxonomy" id="1549639"/>
    <lineage>
        <taxon>Bacteria</taxon>
        <taxon>Pseudomonadati</taxon>
        <taxon>Bacteroidota</taxon>
        <taxon>Cytophagia</taxon>
        <taxon>Cytophagales</taxon>
        <taxon>Hymenobacteraceae</taxon>
        <taxon>Rufibacter</taxon>
    </lineage>
</organism>
<sequence length="42" mass="5014">MRYPFLFLACFSENRSETDTKKHLLVGKKVLFCEDFVYQDPP</sequence>
<protein>
    <submittedName>
        <fullName evidence="1">Uncharacterized protein</fullName>
    </submittedName>
</protein>
<dbReference type="EMBL" id="JACJIQ010000002">
    <property type="protein sequence ID" value="MBA9075895.1"/>
    <property type="molecule type" value="Genomic_DNA"/>
</dbReference>
<name>A0A839GJX7_9BACT</name>
<gene>
    <name evidence="1" type="ORF">FHS90_000597</name>
</gene>
<dbReference type="Proteomes" id="UP000563094">
    <property type="component" value="Unassembled WGS sequence"/>
</dbReference>
<evidence type="ECO:0000313" key="2">
    <source>
        <dbReference type="Proteomes" id="UP000563094"/>
    </source>
</evidence>
<evidence type="ECO:0000313" key="1">
    <source>
        <dbReference type="EMBL" id="MBA9075895.1"/>
    </source>
</evidence>
<comment type="caution">
    <text evidence="1">The sequence shown here is derived from an EMBL/GenBank/DDBJ whole genome shotgun (WGS) entry which is preliminary data.</text>
</comment>
<keyword evidence="2" id="KW-1185">Reference proteome</keyword>
<reference evidence="1 2" key="1">
    <citation type="submission" date="2020-08" db="EMBL/GenBank/DDBJ databases">
        <title>Genomic Encyclopedia of Type Strains, Phase IV (KMG-IV): sequencing the most valuable type-strain genomes for metagenomic binning, comparative biology and taxonomic classification.</title>
        <authorList>
            <person name="Goeker M."/>
        </authorList>
    </citation>
    <scope>NUCLEOTIDE SEQUENCE [LARGE SCALE GENOMIC DNA]</scope>
    <source>
        <strain evidence="1 2">DSM 29854</strain>
    </source>
</reference>
<accession>A0A839GJX7</accession>